<sequence length="448" mass="48607">MHIGFLLIALTIASSVQAADTTPIGHRVALSENSIKRYMFSTETLADIKTEFDKRKLTVTDEQKAPLTGLPIRITAIGRSGYATPYFIERADGRFHVYAERRRPQHPTAPLPYVSQEVVFDTPNPEVSPVGTLSYPRSGGPFPGVVLVAGTGPHNRDGVMDLHKMLAVLADHLTRQGFAVLRYDKRGVGLTGGALYPFSTTDDYAADALAAVRFLKIQPNIDSQKIGILGHSEGGIIASMAAAEAPADVHFIVMLGGTGLPGIKIKSLQNAAASRADGMEESLVLLNQSQEGELYEIAASKRSHSDALAAMRAATQALPAATKARLEIGREGIPDEAFERSFLTPWLRRFLSLDPRDYLKRVTCPALALIGEKDLQVTSAENLPEIERALKHAAPTTVVRQLPGLNHLFQTAKTGKQTEYLLIEQTIAPSALNLVSTWMKQAVNNKSQ</sequence>
<protein>
    <submittedName>
        <fullName evidence="4">Alpha/beta hydrolase family protein</fullName>
        <ecNumber evidence="4">3.4.-.-</ecNumber>
    </submittedName>
</protein>
<evidence type="ECO:0000259" key="3">
    <source>
        <dbReference type="Pfam" id="PF12146"/>
    </source>
</evidence>
<organism evidence="4 5">
    <name type="scientific">Massilia niabensis</name>
    <dbReference type="NCBI Taxonomy" id="544910"/>
    <lineage>
        <taxon>Bacteria</taxon>
        <taxon>Pseudomonadati</taxon>
        <taxon>Pseudomonadota</taxon>
        <taxon>Betaproteobacteria</taxon>
        <taxon>Burkholderiales</taxon>
        <taxon>Oxalobacteraceae</taxon>
        <taxon>Telluria group</taxon>
        <taxon>Massilia</taxon>
    </lineage>
</organism>
<dbReference type="PANTHER" id="PTHR43265:SF1">
    <property type="entry name" value="ESTERASE ESTD"/>
    <property type="match status" value="1"/>
</dbReference>
<dbReference type="SUPFAM" id="SSF53474">
    <property type="entry name" value="alpha/beta-Hydrolases"/>
    <property type="match status" value="1"/>
</dbReference>
<dbReference type="InterPro" id="IPR022742">
    <property type="entry name" value="Hydrolase_4"/>
</dbReference>
<dbReference type="PANTHER" id="PTHR43265">
    <property type="entry name" value="ESTERASE ESTD"/>
    <property type="match status" value="1"/>
</dbReference>
<dbReference type="EMBL" id="JBHSMU010000018">
    <property type="protein sequence ID" value="MFC5462646.1"/>
    <property type="molecule type" value="Genomic_DNA"/>
</dbReference>
<feature type="chain" id="PRO_5047225517" evidence="2">
    <location>
        <begin position="19"/>
        <end position="448"/>
    </location>
</feature>
<evidence type="ECO:0000256" key="1">
    <source>
        <dbReference type="ARBA" id="ARBA00022801"/>
    </source>
</evidence>
<evidence type="ECO:0000313" key="4">
    <source>
        <dbReference type="EMBL" id="MFC5462646.1"/>
    </source>
</evidence>
<gene>
    <name evidence="4" type="ORF">ACFPN5_22805</name>
</gene>
<reference evidence="5" key="1">
    <citation type="journal article" date="2019" name="Int. J. Syst. Evol. Microbiol.">
        <title>The Global Catalogue of Microorganisms (GCM) 10K type strain sequencing project: providing services to taxonomists for standard genome sequencing and annotation.</title>
        <authorList>
            <consortium name="The Broad Institute Genomics Platform"/>
            <consortium name="The Broad Institute Genome Sequencing Center for Infectious Disease"/>
            <person name="Wu L."/>
            <person name="Ma J."/>
        </authorList>
    </citation>
    <scope>NUCLEOTIDE SEQUENCE [LARGE SCALE GENOMIC DNA]</scope>
    <source>
        <strain evidence="5">KACC 12649</strain>
    </source>
</reference>
<comment type="caution">
    <text evidence="4">The sequence shown here is derived from an EMBL/GenBank/DDBJ whole genome shotgun (WGS) entry which is preliminary data.</text>
</comment>
<dbReference type="EC" id="3.4.-.-" evidence="4"/>
<evidence type="ECO:0000313" key="5">
    <source>
        <dbReference type="Proteomes" id="UP001596050"/>
    </source>
</evidence>
<dbReference type="Gene3D" id="3.40.50.1820">
    <property type="entry name" value="alpha/beta hydrolase"/>
    <property type="match status" value="1"/>
</dbReference>
<keyword evidence="1 4" id="KW-0378">Hydrolase</keyword>
<dbReference type="InterPro" id="IPR053145">
    <property type="entry name" value="AB_hydrolase_Est10"/>
</dbReference>
<dbReference type="PROSITE" id="PS00708">
    <property type="entry name" value="PRO_ENDOPEP_SER"/>
    <property type="match status" value="1"/>
</dbReference>
<dbReference type="RefSeq" id="WP_379786138.1">
    <property type="nucleotide sequence ID" value="NZ_JBHSMU010000018.1"/>
</dbReference>
<feature type="signal peptide" evidence="2">
    <location>
        <begin position="1"/>
        <end position="18"/>
    </location>
</feature>
<feature type="domain" description="Serine aminopeptidase S33" evidence="3">
    <location>
        <begin position="164"/>
        <end position="264"/>
    </location>
</feature>
<dbReference type="InterPro" id="IPR002471">
    <property type="entry name" value="Pept_S9_AS"/>
</dbReference>
<accession>A0ABW0LE08</accession>
<dbReference type="GO" id="GO:0016787">
    <property type="term" value="F:hydrolase activity"/>
    <property type="evidence" value="ECO:0007669"/>
    <property type="project" value="UniProtKB-KW"/>
</dbReference>
<dbReference type="Proteomes" id="UP001596050">
    <property type="component" value="Unassembled WGS sequence"/>
</dbReference>
<proteinExistence type="predicted"/>
<name>A0ABW0LE08_9BURK</name>
<dbReference type="InterPro" id="IPR029058">
    <property type="entry name" value="AB_hydrolase_fold"/>
</dbReference>
<keyword evidence="5" id="KW-1185">Reference proteome</keyword>
<keyword evidence="2" id="KW-0732">Signal</keyword>
<evidence type="ECO:0000256" key="2">
    <source>
        <dbReference type="SAM" id="SignalP"/>
    </source>
</evidence>
<dbReference type="Pfam" id="PF12146">
    <property type="entry name" value="Hydrolase_4"/>
    <property type="match status" value="1"/>
</dbReference>